<keyword evidence="1" id="KW-0489">Methyltransferase</keyword>
<dbReference type="InterPro" id="IPR029063">
    <property type="entry name" value="SAM-dependent_MTases_sf"/>
</dbReference>
<dbReference type="GO" id="GO:0032259">
    <property type="term" value="P:methylation"/>
    <property type="evidence" value="ECO:0007669"/>
    <property type="project" value="UniProtKB-KW"/>
</dbReference>
<dbReference type="GO" id="GO:0008168">
    <property type="term" value="F:methyltransferase activity"/>
    <property type="evidence" value="ECO:0007669"/>
    <property type="project" value="UniProtKB-KW"/>
</dbReference>
<dbReference type="SUPFAM" id="SSF53335">
    <property type="entry name" value="S-adenosyl-L-methionine-dependent methyltransferases"/>
    <property type="match status" value="1"/>
</dbReference>
<dbReference type="EMBL" id="FPHE01000122">
    <property type="protein sequence ID" value="SFV63124.1"/>
    <property type="molecule type" value="Genomic_DNA"/>
</dbReference>
<dbReference type="PANTHER" id="PTHR43861">
    <property type="entry name" value="TRANS-ACONITATE 2-METHYLTRANSFERASE-RELATED"/>
    <property type="match status" value="1"/>
</dbReference>
<dbReference type="AlphaFoldDB" id="A0A1W1CBH5"/>
<evidence type="ECO:0000313" key="1">
    <source>
        <dbReference type="EMBL" id="SFV63124.1"/>
    </source>
</evidence>
<dbReference type="CDD" id="cd02440">
    <property type="entry name" value="AdoMet_MTases"/>
    <property type="match status" value="1"/>
</dbReference>
<protein>
    <submittedName>
        <fullName evidence="1">Putative methyltransferase associated with DUF414</fullName>
    </submittedName>
</protein>
<accession>A0A1W1CBH5</accession>
<gene>
    <name evidence="1" type="ORF">MNB_SV-12-1703</name>
</gene>
<dbReference type="PANTHER" id="PTHR43861:SF6">
    <property type="entry name" value="METHYLTRANSFERASE TYPE 11"/>
    <property type="match status" value="1"/>
</dbReference>
<dbReference type="Gene3D" id="3.40.50.150">
    <property type="entry name" value="Vaccinia Virus protein VP39"/>
    <property type="match status" value="1"/>
</dbReference>
<reference evidence="1" key="1">
    <citation type="submission" date="2016-10" db="EMBL/GenBank/DDBJ databases">
        <authorList>
            <person name="de Groot N.N."/>
        </authorList>
    </citation>
    <scope>NUCLEOTIDE SEQUENCE</scope>
</reference>
<proteinExistence type="predicted"/>
<name>A0A1W1CBH5_9ZZZZ</name>
<dbReference type="Pfam" id="PF13489">
    <property type="entry name" value="Methyltransf_23"/>
    <property type="match status" value="1"/>
</dbReference>
<keyword evidence="1" id="KW-0808">Transferase</keyword>
<sequence>MSLCKICQNNTRTIRDEKKHLSYYRCLFCGFVYLDDDSVIDSVSEKKHYELHNNSFESLGYVKMFEDFIAEAITCYEHDIKTALDFGCGPGPVLAELLRRKGMEVDQYDLYFSPQKVYEGKKYDLITSTEVFEHLQRPIEILETLVKHTKEGGYIILMTKFPPYNDKEFLDWWYRRDVTHISFFTPKSFEIMAEKVGLKMLKTINDNIVIFQKIISLTLK</sequence>
<organism evidence="1">
    <name type="scientific">hydrothermal vent metagenome</name>
    <dbReference type="NCBI Taxonomy" id="652676"/>
    <lineage>
        <taxon>unclassified sequences</taxon>
        <taxon>metagenomes</taxon>
        <taxon>ecological metagenomes</taxon>
    </lineage>
</organism>